<gene>
    <name evidence="12" type="ORF">GBAR_LOCUS29108</name>
</gene>
<evidence type="ECO:0000256" key="10">
    <source>
        <dbReference type="SAM" id="Phobius"/>
    </source>
</evidence>
<protein>
    <submittedName>
        <fullName evidence="12">Facilitated trehalose transporter Tret1</fullName>
    </submittedName>
</protein>
<sequence length="558" mass="61401">MDLLMEEEVGTGESSLEEKVPAQRRVSFKPGDPVSLREVAPRSDADDDRTGDHETTDDPGKYRGRSRSEVAPTVLERFLVTRERKWSVTVASLVAAIPAFLLGLTLGYPSNALLDLTGEATELPPEFFFSTAALSLFTSLAPLCAIFGGPVGGWISDHWGRKCGLMFCGVPYLIGYLMLSYAHYSATATVFNAVLFSGRALAGFGMGWASAVSPVYTGELCSAKLRGVYVNFFPVFLTTGILFNFVLGAIDNFRYYDTSLVAVGIVALFEVLMFWLPETPRWLMAQGYAERAEHVLLWLRGKKIGIDKELEDMKKSLSKKKTNVWKVFRQRRVFQPLVYLLILFFVQQMGGVNGITPFAGLILSDAGLSNPRTTSIYAVGLSGFVGLAVSIVLVDLIGRKTPLIISEIGQFVAIVMLGIHAYITRPSLCDFSTSDAMPCNPQFQYMALVSIIGFALSFTSGANSVPYVLLAEFMPLSVRGKASGIVAAMTWGCSALFTGLYFEFREWITPWFTLWLVALVNLIGVVFIVLIIPETKGKKLEELENVFVKRPDTVETVL</sequence>
<evidence type="ECO:0000256" key="2">
    <source>
        <dbReference type="ARBA" id="ARBA00022448"/>
    </source>
</evidence>
<name>A0AA35TRR6_GEOBA</name>
<dbReference type="PROSITE" id="PS00217">
    <property type="entry name" value="SUGAR_TRANSPORT_2"/>
    <property type="match status" value="1"/>
</dbReference>
<evidence type="ECO:0000256" key="6">
    <source>
        <dbReference type="ARBA" id="ARBA00022989"/>
    </source>
</evidence>
<dbReference type="InterPro" id="IPR036259">
    <property type="entry name" value="MFS_trans_sf"/>
</dbReference>
<dbReference type="InterPro" id="IPR005828">
    <property type="entry name" value="MFS_sugar_transport-like"/>
</dbReference>
<dbReference type="AlphaFoldDB" id="A0AA35TRR6"/>
<dbReference type="GO" id="GO:0022857">
    <property type="term" value="F:transmembrane transporter activity"/>
    <property type="evidence" value="ECO:0007669"/>
    <property type="project" value="InterPro"/>
</dbReference>
<evidence type="ECO:0000313" key="13">
    <source>
        <dbReference type="Proteomes" id="UP001174909"/>
    </source>
</evidence>
<feature type="transmembrane region" description="Helical" evidence="10">
    <location>
        <begin position="443"/>
        <end position="470"/>
    </location>
</feature>
<evidence type="ECO:0000256" key="3">
    <source>
        <dbReference type="ARBA" id="ARBA00022475"/>
    </source>
</evidence>
<keyword evidence="3" id="KW-1003">Cell membrane</keyword>
<keyword evidence="2 8" id="KW-0813">Transport</keyword>
<comment type="caution">
    <text evidence="12">The sequence shown here is derived from an EMBL/GenBank/DDBJ whole genome shotgun (WGS) entry which is preliminary data.</text>
</comment>
<dbReference type="GO" id="GO:0005886">
    <property type="term" value="C:plasma membrane"/>
    <property type="evidence" value="ECO:0007669"/>
    <property type="project" value="UniProtKB-SubCell"/>
</dbReference>
<dbReference type="InterPro" id="IPR003663">
    <property type="entry name" value="Sugar/inositol_transpt"/>
</dbReference>
<evidence type="ECO:0000256" key="1">
    <source>
        <dbReference type="ARBA" id="ARBA00004651"/>
    </source>
</evidence>
<reference evidence="12" key="1">
    <citation type="submission" date="2023-03" db="EMBL/GenBank/DDBJ databases">
        <authorList>
            <person name="Steffen K."/>
            <person name="Cardenas P."/>
        </authorList>
    </citation>
    <scope>NUCLEOTIDE SEQUENCE</scope>
</reference>
<dbReference type="SUPFAM" id="SSF103473">
    <property type="entry name" value="MFS general substrate transporter"/>
    <property type="match status" value="1"/>
</dbReference>
<keyword evidence="5 10" id="KW-0812">Transmembrane</keyword>
<dbReference type="Pfam" id="PF00083">
    <property type="entry name" value="Sugar_tr"/>
    <property type="match status" value="1"/>
</dbReference>
<feature type="transmembrane region" description="Helical" evidence="10">
    <location>
        <begin position="404"/>
        <end position="423"/>
    </location>
</feature>
<feature type="transmembrane region" description="Helical" evidence="10">
    <location>
        <begin position="337"/>
        <end position="363"/>
    </location>
</feature>
<feature type="compositionally biased region" description="Basic and acidic residues" evidence="9">
    <location>
        <begin position="39"/>
        <end position="61"/>
    </location>
</feature>
<feature type="transmembrane region" description="Helical" evidence="10">
    <location>
        <begin position="228"/>
        <end position="250"/>
    </location>
</feature>
<evidence type="ECO:0000256" key="5">
    <source>
        <dbReference type="ARBA" id="ARBA00022692"/>
    </source>
</evidence>
<proteinExistence type="inferred from homology"/>
<dbReference type="EMBL" id="CASHTH010004078">
    <property type="protein sequence ID" value="CAI8053233.1"/>
    <property type="molecule type" value="Genomic_DNA"/>
</dbReference>
<feature type="transmembrane region" description="Helical" evidence="10">
    <location>
        <begin position="375"/>
        <end position="397"/>
    </location>
</feature>
<feature type="transmembrane region" description="Helical" evidence="10">
    <location>
        <begin position="190"/>
        <end position="216"/>
    </location>
</feature>
<evidence type="ECO:0000256" key="7">
    <source>
        <dbReference type="ARBA" id="ARBA00023136"/>
    </source>
</evidence>
<accession>A0AA35TRR6</accession>
<keyword evidence="6 10" id="KW-1133">Transmembrane helix</keyword>
<dbReference type="PANTHER" id="PTHR48021:SF1">
    <property type="entry name" value="GH07001P-RELATED"/>
    <property type="match status" value="1"/>
</dbReference>
<dbReference type="PRINTS" id="PR00171">
    <property type="entry name" value="SUGRTRNSPORT"/>
</dbReference>
<feature type="transmembrane region" description="Helical" evidence="10">
    <location>
        <begin position="256"/>
        <end position="276"/>
    </location>
</feature>
<feature type="transmembrane region" description="Helical" evidence="10">
    <location>
        <begin position="163"/>
        <end position="184"/>
    </location>
</feature>
<feature type="transmembrane region" description="Helical" evidence="10">
    <location>
        <begin position="482"/>
        <end position="502"/>
    </location>
</feature>
<dbReference type="InterPro" id="IPR050549">
    <property type="entry name" value="MFS_Trehalose_Transporter"/>
</dbReference>
<dbReference type="Proteomes" id="UP001174909">
    <property type="component" value="Unassembled WGS sequence"/>
</dbReference>
<evidence type="ECO:0000256" key="9">
    <source>
        <dbReference type="SAM" id="MobiDB-lite"/>
    </source>
</evidence>
<keyword evidence="7 10" id="KW-0472">Membrane</keyword>
<feature type="compositionally biased region" description="Acidic residues" evidence="9">
    <location>
        <begin position="1"/>
        <end position="10"/>
    </location>
</feature>
<evidence type="ECO:0000313" key="12">
    <source>
        <dbReference type="EMBL" id="CAI8053233.1"/>
    </source>
</evidence>
<comment type="similarity">
    <text evidence="8">Belongs to the major facilitator superfamily. Sugar transporter (TC 2.A.1.1) family.</text>
</comment>
<organism evidence="12 13">
    <name type="scientific">Geodia barretti</name>
    <name type="common">Barrett's horny sponge</name>
    <dbReference type="NCBI Taxonomy" id="519541"/>
    <lineage>
        <taxon>Eukaryota</taxon>
        <taxon>Metazoa</taxon>
        <taxon>Porifera</taxon>
        <taxon>Demospongiae</taxon>
        <taxon>Heteroscleromorpha</taxon>
        <taxon>Tetractinellida</taxon>
        <taxon>Astrophorina</taxon>
        <taxon>Geodiidae</taxon>
        <taxon>Geodia</taxon>
    </lineage>
</organism>
<dbReference type="NCBIfam" id="TIGR00879">
    <property type="entry name" value="SP"/>
    <property type="match status" value="1"/>
</dbReference>
<dbReference type="InterPro" id="IPR020846">
    <property type="entry name" value="MFS_dom"/>
</dbReference>
<feature type="region of interest" description="Disordered" evidence="9">
    <location>
        <begin position="1"/>
        <end position="67"/>
    </location>
</feature>
<dbReference type="FunFam" id="1.20.1250.20:FF:000218">
    <property type="entry name" value="facilitated trehalose transporter Tret1"/>
    <property type="match status" value="1"/>
</dbReference>
<feature type="transmembrane region" description="Helical" evidence="10">
    <location>
        <begin position="86"/>
        <end position="107"/>
    </location>
</feature>
<keyword evidence="13" id="KW-1185">Reference proteome</keyword>
<comment type="subcellular location">
    <subcellularLocation>
        <location evidence="1">Cell membrane</location>
        <topology evidence="1">Multi-pass membrane protein</topology>
    </subcellularLocation>
</comment>
<evidence type="ECO:0000256" key="4">
    <source>
        <dbReference type="ARBA" id="ARBA00022597"/>
    </source>
</evidence>
<feature type="transmembrane region" description="Helical" evidence="10">
    <location>
        <begin position="127"/>
        <end position="151"/>
    </location>
</feature>
<dbReference type="Gene3D" id="1.20.1250.20">
    <property type="entry name" value="MFS general substrate transporter like domains"/>
    <property type="match status" value="1"/>
</dbReference>
<feature type="transmembrane region" description="Helical" evidence="10">
    <location>
        <begin position="508"/>
        <end position="532"/>
    </location>
</feature>
<feature type="domain" description="Major facilitator superfamily (MFS) profile" evidence="11">
    <location>
        <begin position="91"/>
        <end position="536"/>
    </location>
</feature>
<dbReference type="PROSITE" id="PS50850">
    <property type="entry name" value="MFS"/>
    <property type="match status" value="1"/>
</dbReference>
<evidence type="ECO:0000259" key="11">
    <source>
        <dbReference type="PROSITE" id="PS50850"/>
    </source>
</evidence>
<evidence type="ECO:0000256" key="8">
    <source>
        <dbReference type="RuleBase" id="RU003346"/>
    </source>
</evidence>
<dbReference type="InterPro" id="IPR005829">
    <property type="entry name" value="Sugar_transporter_CS"/>
</dbReference>
<keyword evidence="4" id="KW-0762">Sugar transport</keyword>
<dbReference type="PROSITE" id="PS00216">
    <property type="entry name" value="SUGAR_TRANSPORT_1"/>
    <property type="match status" value="2"/>
</dbReference>
<dbReference type="PANTHER" id="PTHR48021">
    <property type="match status" value="1"/>
</dbReference>